<dbReference type="STRING" id="333673.A0A3M0JKW3"/>
<evidence type="ECO:0000313" key="7">
    <source>
        <dbReference type="Proteomes" id="UP000269221"/>
    </source>
</evidence>
<dbReference type="InterPro" id="IPR006933">
    <property type="entry name" value="HAP1_N"/>
</dbReference>
<dbReference type="GO" id="GO:0022008">
    <property type="term" value="P:neurogenesis"/>
    <property type="evidence" value="ECO:0007669"/>
    <property type="project" value="TreeGrafter"/>
</dbReference>
<gene>
    <name evidence="6" type="ORF">DUI87_21898</name>
</gene>
<organism evidence="6 7">
    <name type="scientific">Hirundo rustica rustica</name>
    <dbReference type="NCBI Taxonomy" id="333673"/>
    <lineage>
        <taxon>Eukaryota</taxon>
        <taxon>Metazoa</taxon>
        <taxon>Chordata</taxon>
        <taxon>Craniata</taxon>
        <taxon>Vertebrata</taxon>
        <taxon>Euteleostomi</taxon>
        <taxon>Archelosauria</taxon>
        <taxon>Archosauria</taxon>
        <taxon>Dinosauria</taxon>
        <taxon>Saurischia</taxon>
        <taxon>Theropoda</taxon>
        <taxon>Coelurosauria</taxon>
        <taxon>Aves</taxon>
        <taxon>Neognathae</taxon>
        <taxon>Neoaves</taxon>
        <taxon>Telluraves</taxon>
        <taxon>Australaves</taxon>
        <taxon>Passeriformes</taxon>
        <taxon>Sylvioidea</taxon>
        <taxon>Hirundinidae</taxon>
        <taxon>Hirundo</taxon>
    </lineage>
</organism>
<dbReference type="InterPro" id="IPR051946">
    <property type="entry name" value="Intracell_Traff-Reg"/>
</dbReference>
<dbReference type="EMBL" id="QRBI01000137">
    <property type="protein sequence ID" value="RMC01459.1"/>
    <property type="molecule type" value="Genomic_DNA"/>
</dbReference>
<dbReference type="GO" id="GO:0048311">
    <property type="term" value="P:mitochondrion distribution"/>
    <property type="evidence" value="ECO:0007669"/>
    <property type="project" value="TreeGrafter"/>
</dbReference>
<evidence type="ECO:0000256" key="4">
    <source>
        <dbReference type="SAM" id="MobiDB-lite"/>
    </source>
</evidence>
<dbReference type="GO" id="GO:0098957">
    <property type="term" value="P:anterograde axonal transport of mitochondrion"/>
    <property type="evidence" value="ECO:0007669"/>
    <property type="project" value="TreeGrafter"/>
</dbReference>
<feature type="region of interest" description="Disordered" evidence="4">
    <location>
        <begin position="92"/>
        <end position="112"/>
    </location>
</feature>
<keyword evidence="2" id="KW-0175">Coiled coil</keyword>
<dbReference type="GO" id="GO:0048011">
    <property type="term" value="P:neurotrophin TRK receptor signaling pathway"/>
    <property type="evidence" value="ECO:0007669"/>
    <property type="project" value="TreeGrafter"/>
</dbReference>
<feature type="domain" description="HAP1 N-terminal" evidence="5">
    <location>
        <begin position="35"/>
        <end position="88"/>
    </location>
</feature>
<evidence type="ECO:0000256" key="2">
    <source>
        <dbReference type="ARBA" id="ARBA00023054"/>
    </source>
</evidence>
<keyword evidence="3" id="KW-0496">Mitochondrion</keyword>
<keyword evidence="7" id="KW-1185">Reference proteome</keyword>
<dbReference type="OrthoDB" id="10067624at2759"/>
<dbReference type="GO" id="GO:0005102">
    <property type="term" value="F:signaling receptor binding"/>
    <property type="evidence" value="ECO:0007669"/>
    <property type="project" value="TreeGrafter"/>
</dbReference>
<evidence type="ECO:0000259" key="5">
    <source>
        <dbReference type="Pfam" id="PF04849"/>
    </source>
</evidence>
<accession>A0A3M0JKW3</accession>
<dbReference type="GO" id="GO:0017022">
    <property type="term" value="F:myosin binding"/>
    <property type="evidence" value="ECO:0007669"/>
    <property type="project" value="TreeGrafter"/>
</dbReference>
<evidence type="ECO:0000256" key="1">
    <source>
        <dbReference type="ARBA" id="ARBA00004173"/>
    </source>
</evidence>
<dbReference type="Proteomes" id="UP000269221">
    <property type="component" value="Unassembled WGS sequence"/>
</dbReference>
<name>A0A3M0JKW3_HIRRU</name>
<dbReference type="GO" id="GO:0047496">
    <property type="term" value="P:vesicle transport along microtubule"/>
    <property type="evidence" value="ECO:0007669"/>
    <property type="project" value="TreeGrafter"/>
</dbReference>
<dbReference type="GO" id="GO:0006605">
    <property type="term" value="P:protein targeting"/>
    <property type="evidence" value="ECO:0007669"/>
    <property type="project" value="TreeGrafter"/>
</dbReference>
<protein>
    <recommendedName>
        <fullName evidence="5">HAP1 N-terminal domain-containing protein</fullName>
    </recommendedName>
</protein>
<dbReference type="PANTHER" id="PTHR15751">
    <property type="entry name" value="TRAFFICKING KINESIN-BINDING PROTEIN"/>
    <property type="match status" value="1"/>
</dbReference>
<proteinExistence type="predicted"/>
<dbReference type="Pfam" id="PF04849">
    <property type="entry name" value="HAP1_N"/>
    <property type="match status" value="1"/>
</dbReference>
<dbReference type="GO" id="GO:0005739">
    <property type="term" value="C:mitochondrion"/>
    <property type="evidence" value="ECO:0007669"/>
    <property type="project" value="UniProtKB-SubCell"/>
</dbReference>
<reference evidence="6 7" key="1">
    <citation type="submission" date="2018-07" db="EMBL/GenBank/DDBJ databases">
        <title>A high quality draft genome assembly of the barn swallow (H. rustica rustica).</title>
        <authorList>
            <person name="Formenti G."/>
            <person name="Chiara M."/>
            <person name="Poveda L."/>
            <person name="Francoijs K.-J."/>
            <person name="Bonisoli-Alquati A."/>
            <person name="Canova L."/>
            <person name="Gianfranceschi L."/>
            <person name="Horner D.S."/>
            <person name="Saino N."/>
        </authorList>
    </citation>
    <scope>NUCLEOTIDE SEQUENCE [LARGE SCALE GENOMIC DNA]</scope>
    <source>
        <strain evidence="6">Chelidonia</strain>
        <tissue evidence="6">Blood</tissue>
    </source>
</reference>
<evidence type="ECO:0000256" key="3">
    <source>
        <dbReference type="ARBA" id="ARBA00023128"/>
    </source>
</evidence>
<dbReference type="GO" id="GO:0031410">
    <property type="term" value="C:cytoplasmic vesicle"/>
    <property type="evidence" value="ECO:0007669"/>
    <property type="project" value="TreeGrafter"/>
</dbReference>
<dbReference type="PANTHER" id="PTHR15751:SF14">
    <property type="entry name" value="HUNTINGTIN-ASSOCIATED PROTEIN 1"/>
    <property type="match status" value="1"/>
</dbReference>
<comment type="caution">
    <text evidence="6">The sequence shown here is derived from an EMBL/GenBank/DDBJ whole genome shotgun (WGS) entry which is preliminary data.</text>
</comment>
<dbReference type="GO" id="GO:0030425">
    <property type="term" value="C:dendrite"/>
    <property type="evidence" value="ECO:0007669"/>
    <property type="project" value="TreeGrafter"/>
</dbReference>
<dbReference type="AlphaFoldDB" id="A0A3M0JKW3"/>
<feature type="compositionally biased region" description="Low complexity" evidence="4">
    <location>
        <begin position="92"/>
        <end position="101"/>
    </location>
</feature>
<evidence type="ECO:0000313" key="6">
    <source>
        <dbReference type="EMBL" id="RMC01459.1"/>
    </source>
</evidence>
<sequence>MGAARHLSEQGSPGEGEQLCAEDVPEVELISLLREQLPRYTLRADTVFGYDHGDWLRARTGPPQPAAPLTPQQIEATLQYFRECPGLVRALGAGPGSAPGLDGEDSLGANHC</sequence>
<comment type="subcellular location">
    <subcellularLocation>
        <location evidence="1">Mitochondrion</location>
    </subcellularLocation>
</comment>
<dbReference type="GO" id="GO:1904115">
    <property type="term" value="C:axon cytoplasm"/>
    <property type="evidence" value="ECO:0007669"/>
    <property type="project" value="GOC"/>
</dbReference>